<proteinExistence type="predicted"/>
<name>A0A0P8C2G0_9CYAN</name>
<comment type="caution">
    <text evidence="3">The sequence shown here is derived from an EMBL/GenBank/DDBJ whole genome shotgun (WGS) entry which is preliminary data.</text>
</comment>
<dbReference type="InterPro" id="IPR019494">
    <property type="entry name" value="FIST_C"/>
</dbReference>
<organism evidence="3 4">
    <name type="scientific">Phormidesmis priestleyi Ana</name>
    <dbReference type="NCBI Taxonomy" id="1666911"/>
    <lineage>
        <taxon>Bacteria</taxon>
        <taxon>Bacillati</taxon>
        <taxon>Cyanobacteriota</taxon>
        <taxon>Cyanophyceae</taxon>
        <taxon>Leptolyngbyales</taxon>
        <taxon>Leptolyngbyaceae</taxon>
        <taxon>Phormidesmis</taxon>
    </lineage>
</organism>
<accession>A0A0P8C2G0</accession>
<dbReference type="STRING" id="1666911.HLUCCA11_09730"/>
<dbReference type="InterPro" id="IPR013702">
    <property type="entry name" value="FIST_domain_N"/>
</dbReference>
<dbReference type="Pfam" id="PF10442">
    <property type="entry name" value="FIST_C"/>
    <property type="match status" value="1"/>
</dbReference>
<dbReference type="Proteomes" id="UP000050465">
    <property type="component" value="Unassembled WGS sequence"/>
</dbReference>
<dbReference type="SMART" id="SM01204">
    <property type="entry name" value="FIST_C"/>
    <property type="match status" value="1"/>
</dbReference>
<reference evidence="3 4" key="1">
    <citation type="submission" date="2015-09" db="EMBL/GenBank/DDBJ databases">
        <title>Identification and resolution of microdiversity through metagenomic sequencing of parallel consortia.</title>
        <authorList>
            <person name="Nelson W.C."/>
            <person name="Romine M.F."/>
            <person name="Lindemann S.R."/>
        </authorList>
    </citation>
    <scope>NUCLEOTIDE SEQUENCE [LARGE SCALE GENOMIC DNA]</scope>
    <source>
        <strain evidence="3">Ana</strain>
    </source>
</reference>
<dbReference type="EMBL" id="LJZR01000011">
    <property type="protein sequence ID" value="KPQ35520.1"/>
    <property type="molecule type" value="Genomic_DNA"/>
</dbReference>
<evidence type="ECO:0000259" key="1">
    <source>
        <dbReference type="SMART" id="SM00897"/>
    </source>
</evidence>
<dbReference type="PANTHER" id="PTHR40252:SF2">
    <property type="entry name" value="BLR0328 PROTEIN"/>
    <property type="match status" value="1"/>
</dbReference>
<dbReference type="PATRIC" id="fig|1666911.3.peg.5268"/>
<dbReference type="AlphaFoldDB" id="A0A0P8C2G0"/>
<feature type="domain" description="FIST C-domain" evidence="2">
    <location>
        <begin position="232"/>
        <end position="367"/>
    </location>
</feature>
<evidence type="ECO:0000313" key="4">
    <source>
        <dbReference type="Proteomes" id="UP000050465"/>
    </source>
</evidence>
<gene>
    <name evidence="3" type="ORF">HLUCCA11_09730</name>
</gene>
<feature type="domain" description="FIST" evidence="1">
    <location>
        <begin position="33"/>
        <end position="231"/>
    </location>
</feature>
<evidence type="ECO:0000313" key="3">
    <source>
        <dbReference type="EMBL" id="KPQ35520.1"/>
    </source>
</evidence>
<dbReference type="Pfam" id="PF08495">
    <property type="entry name" value="FIST"/>
    <property type="match status" value="1"/>
</dbReference>
<protein>
    <submittedName>
        <fullName evidence="3">Uncharacterized protein</fullName>
    </submittedName>
</protein>
<evidence type="ECO:0000259" key="2">
    <source>
        <dbReference type="SMART" id="SM01204"/>
    </source>
</evidence>
<dbReference type="PANTHER" id="PTHR40252">
    <property type="entry name" value="BLR0328 PROTEIN"/>
    <property type="match status" value="1"/>
</dbReference>
<dbReference type="SMART" id="SM00897">
    <property type="entry name" value="FIST"/>
    <property type="match status" value="1"/>
</dbReference>
<sequence length="394" mass="42580">MLKVVVGHSEDPESQYAVEEVLDHCRKDLCGLKPQAGILFAAIDFDYSLILDHINQAFPGIDLIGCTTDGEMSSILGFQQDSLALMLFSSDTVKISAGVGLGAKENPTLAAQQAVHQATGSDASPKVCIALPASYISDGSTTSGGEILKGLELALGNHVPILGGTAGDQYRFKSTVQFFRTEVLTNSIPILLFSGDIQVSYGTACGWTPIGQKGIVTRSKGTALYEIDGKPALEFYQRYLGDRPPTAETPLAVYDGQSDLYYMRVPNTYDADSGQINFLGDIPQQSIIQLTDINRDEIVSAAEQSFTTALARYPGTASPEAVLLFSCCCRRWLLGSRAKEEYQLVRNALSSSVPICGFYTYGEFAPLEPEGTTHYHQETFVTLLLGTNSPLEKP</sequence>